<dbReference type="RefSeq" id="WP_379151608.1">
    <property type="nucleotide sequence ID" value="NZ_JBHSRJ010000003.1"/>
</dbReference>
<dbReference type="EMBL" id="JBHSRJ010000003">
    <property type="protein sequence ID" value="MFC6042599.1"/>
    <property type="molecule type" value="Genomic_DNA"/>
</dbReference>
<accession>A0ABW1LFE5</accession>
<dbReference type="Proteomes" id="UP001596135">
    <property type="component" value="Unassembled WGS sequence"/>
</dbReference>
<gene>
    <name evidence="2" type="ORF">ACFPYL_05920</name>
</gene>
<name>A0ABW1LFE5_9ACTN</name>
<proteinExistence type="predicted"/>
<dbReference type="Pfam" id="PF13349">
    <property type="entry name" value="DUF4097"/>
    <property type="match status" value="1"/>
</dbReference>
<dbReference type="InterPro" id="IPR025164">
    <property type="entry name" value="Toastrack_DUF4097"/>
</dbReference>
<evidence type="ECO:0000313" key="3">
    <source>
        <dbReference type="Proteomes" id="UP001596135"/>
    </source>
</evidence>
<feature type="domain" description="DUF4097" evidence="1">
    <location>
        <begin position="121"/>
        <end position="269"/>
    </location>
</feature>
<comment type="caution">
    <text evidence="2">The sequence shown here is derived from an EMBL/GenBank/DDBJ whole genome shotgun (WGS) entry which is preliminary data.</text>
</comment>
<dbReference type="Gene3D" id="2.160.20.120">
    <property type="match status" value="1"/>
</dbReference>
<organism evidence="2 3">
    <name type="scientific">Nocardioides hankookensis</name>
    <dbReference type="NCBI Taxonomy" id="443157"/>
    <lineage>
        <taxon>Bacteria</taxon>
        <taxon>Bacillati</taxon>
        <taxon>Actinomycetota</taxon>
        <taxon>Actinomycetes</taxon>
        <taxon>Propionibacteriales</taxon>
        <taxon>Nocardioidaceae</taxon>
        <taxon>Nocardioides</taxon>
    </lineage>
</organism>
<sequence>MTQHSFDTPKPVELFVEIAKGTVDITATDTTETQVEVTGRDAEQTIVREDGEQISVIGPKRGGLFGGESRLDVRITVPAGSNPVVRTGSADITVHGTVGNAKVRSGSGDVRLDVATGPLLVETGSGDIRIEAAHEALKIKSGSGDIVIGQIDAVTSISTGSGDVRMATAHGQTVVKTGSGDLEVGDATRDVSLTTGSGDLVVSRAHRGKVSAKGASGDVRIGIPAGVPVWTDITTVTGAIRSTLSGTGQPEAGADHVEVRARTVSGDIVLAEA</sequence>
<protein>
    <submittedName>
        <fullName evidence="2">DUF4097 domain-containing protein</fullName>
    </submittedName>
</protein>
<evidence type="ECO:0000313" key="2">
    <source>
        <dbReference type="EMBL" id="MFC6042599.1"/>
    </source>
</evidence>
<evidence type="ECO:0000259" key="1">
    <source>
        <dbReference type="Pfam" id="PF13349"/>
    </source>
</evidence>
<keyword evidence="3" id="KW-1185">Reference proteome</keyword>
<reference evidence="3" key="1">
    <citation type="journal article" date="2019" name="Int. J. Syst. Evol. Microbiol.">
        <title>The Global Catalogue of Microorganisms (GCM) 10K type strain sequencing project: providing services to taxonomists for standard genome sequencing and annotation.</title>
        <authorList>
            <consortium name="The Broad Institute Genomics Platform"/>
            <consortium name="The Broad Institute Genome Sequencing Center for Infectious Disease"/>
            <person name="Wu L."/>
            <person name="Ma J."/>
        </authorList>
    </citation>
    <scope>NUCLEOTIDE SEQUENCE [LARGE SCALE GENOMIC DNA]</scope>
    <source>
        <strain evidence="3">CCUG 54522</strain>
    </source>
</reference>